<gene>
    <name evidence="1" type="ORF">CR513_56782</name>
</gene>
<sequence>MEVTLLRANMLESNEATMARFLHGLNKDIQDVVELYHYTSMDDLRLSKRGAWPRRRPTLVVLATRGVRKRRKTSREKTRV</sequence>
<proteinExistence type="predicted"/>
<feature type="non-terminal residue" evidence="1">
    <location>
        <position position="1"/>
    </location>
</feature>
<dbReference type="Proteomes" id="UP000257109">
    <property type="component" value="Unassembled WGS sequence"/>
</dbReference>
<reference evidence="1" key="1">
    <citation type="submission" date="2018-05" db="EMBL/GenBank/DDBJ databases">
        <title>Draft genome of Mucuna pruriens seed.</title>
        <authorList>
            <person name="Nnadi N.E."/>
            <person name="Vos R."/>
            <person name="Hasami M.H."/>
            <person name="Devisetty U.K."/>
            <person name="Aguiy J.C."/>
        </authorList>
    </citation>
    <scope>NUCLEOTIDE SEQUENCE [LARGE SCALE GENOMIC DNA]</scope>
    <source>
        <strain evidence="1">JCA_2017</strain>
    </source>
</reference>
<dbReference type="EMBL" id="QJKJ01014285">
    <property type="protein sequence ID" value="RDX64642.1"/>
    <property type="molecule type" value="Genomic_DNA"/>
</dbReference>
<keyword evidence="2" id="KW-1185">Reference proteome</keyword>
<organism evidence="1 2">
    <name type="scientific">Mucuna pruriens</name>
    <name type="common">Velvet bean</name>
    <name type="synonym">Dolichos pruriens</name>
    <dbReference type="NCBI Taxonomy" id="157652"/>
    <lineage>
        <taxon>Eukaryota</taxon>
        <taxon>Viridiplantae</taxon>
        <taxon>Streptophyta</taxon>
        <taxon>Embryophyta</taxon>
        <taxon>Tracheophyta</taxon>
        <taxon>Spermatophyta</taxon>
        <taxon>Magnoliopsida</taxon>
        <taxon>eudicotyledons</taxon>
        <taxon>Gunneridae</taxon>
        <taxon>Pentapetalae</taxon>
        <taxon>rosids</taxon>
        <taxon>fabids</taxon>
        <taxon>Fabales</taxon>
        <taxon>Fabaceae</taxon>
        <taxon>Papilionoideae</taxon>
        <taxon>50 kb inversion clade</taxon>
        <taxon>NPAAA clade</taxon>
        <taxon>indigoferoid/millettioid clade</taxon>
        <taxon>Phaseoleae</taxon>
        <taxon>Mucuna</taxon>
    </lineage>
</organism>
<name>A0A371EF22_MUCPR</name>
<accession>A0A371EF22</accession>
<evidence type="ECO:0000313" key="1">
    <source>
        <dbReference type="EMBL" id="RDX64642.1"/>
    </source>
</evidence>
<dbReference type="OrthoDB" id="1731207at2759"/>
<protein>
    <submittedName>
        <fullName evidence="1">Uncharacterized protein</fullName>
    </submittedName>
</protein>
<comment type="caution">
    <text evidence="1">The sequence shown here is derived from an EMBL/GenBank/DDBJ whole genome shotgun (WGS) entry which is preliminary data.</text>
</comment>
<evidence type="ECO:0000313" key="2">
    <source>
        <dbReference type="Proteomes" id="UP000257109"/>
    </source>
</evidence>
<dbReference type="AlphaFoldDB" id="A0A371EF22"/>